<feature type="transmembrane region" description="Helical" evidence="9">
    <location>
        <begin position="46"/>
        <end position="63"/>
    </location>
</feature>
<feature type="domain" description="Tripartite ATP-independent periplasmic transporters DctQ component" evidence="10">
    <location>
        <begin position="23"/>
        <end position="153"/>
    </location>
</feature>
<keyword evidence="2" id="KW-0813">Transport</keyword>
<protein>
    <submittedName>
        <fullName evidence="11">TRAP transporter small permease</fullName>
    </submittedName>
</protein>
<gene>
    <name evidence="11" type="ORF">M3202_14160</name>
</gene>
<proteinExistence type="inferred from homology"/>
<dbReference type="InterPro" id="IPR007387">
    <property type="entry name" value="TRAP_DctQ"/>
</dbReference>
<keyword evidence="7 9" id="KW-0472">Membrane</keyword>
<feature type="transmembrane region" description="Helical" evidence="9">
    <location>
        <begin position="126"/>
        <end position="146"/>
    </location>
</feature>
<sequence length="160" mass="18356">MSTIPFLKKAQNYVFGLTILFTVLLANYAVFNRYILKQSLPWSDELLRYMFVWIVFIGAAIVYKKDQLVDLTLVTDFAKGKFALLLDLLRHLLTFLFIVMISYQSFIIMRGQMSTGEISTAMEIPVWIMTAGLLIGGCLWAVFAIFKILAALRRVFTSYD</sequence>
<keyword evidence="12" id="KW-1185">Reference proteome</keyword>
<organism evidence="11 12">
    <name type="scientific">Halalkalibacter oceani</name>
    <dbReference type="NCBI Taxonomy" id="1653776"/>
    <lineage>
        <taxon>Bacteria</taxon>
        <taxon>Bacillati</taxon>
        <taxon>Bacillota</taxon>
        <taxon>Bacilli</taxon>
        <taxon>Bacillales</taxon>
        <taxon>Bacillaceae</taxon>
        <taxon>Halalkalibacter</taxon>
    </lineage>
</organism>
<dbReference type="AlphaFoldDB" id="A0A9X2DTU1"/>
<dbReference type="PANTHER" id="PTHR35011">
    <property type="entry name" value="2,3-DIKETO-L-GULONATE TRAP TRANSPORTER SMALL PERMEASE PROTEIN YIAM"/>
    <property type="match status" value="1"/>
</dbReference>
<keyword evidence="6 9" id="KW-1133">Transmembrane helix</keyword>
<feature type="transmembrane region" description="Helical" evidence="9">
    <location>
        <begin position="84"/>
        <end position="106"/>
    </location>
</feature>
<evidence type="ECO:0000256" key="7">
    <source>
        <dbReference type="ARBA" id="ARBA00023136"/>
    </source>
</evidence>
<keyword evidence="3" id="KW-1003">Cell membrane</keyword>
<dbReference type="PANTHER" id="PTHR35011:SF2">
    <property type="entry name" value="2,3-DIKETO-L-GULONATE TRAP TRANSPORTER SMALL PERMEASE PROTEIN YIAM"/>
    <property type="match status" value="1"/>
</dbReference>
<dbReference type="GO" id="GO:0022857">
    <property type="term" value="F:transmembrane transporter activity"/>
    <property type="evidence" value="ECO:0007669"/>
    <property type="project" value="TreeGrafter"/>
</dbReference>
<keyword evidence="5 9" id="KW-0812">Transmembrane</keyword>
<dbReference type="InterPro" id="IPR055348">
    <property type="entry name" value="DctQ"/>
</dbReference>
<evidence type="ECO:0000259" key="10">
    <source>
        <dbReference type="Pfam" id="PF04290"/>
    </source>
</evidence>
<evidence type="ECO:0000313" key="12">
    <source>
        <dbReference type="Proteomes" id="UP001139179"/>
    </source>
</evidence>
<dbReference type="RefSeq" id="WP_251223983.1">
    <property type="nucleotide sequence ID" value="NZ_JAMBOL010000013.1"/>
</dbReference>
<name>A0A9X2DTU1_9BACI</name>
<evidence type="ECO:0000256" key="8">
    <source>
        <dbReference type="ARBA" id="ARBA00038436"/>
    </source>
</evidence>
<evidence type="ECO:0000256" key="3">
    <source>
        <dbReference type="ARBA" id="ARBA00022475"/>
    </source>
</evidence>
<evidence type="ECO:0000256" key="6">
    <source>
        <dbReference type="ARBA" id="ARBA00022989"/>
    </source>
</evidence>
<dbReference type="EMBL" id="JAMBOL010000013">
    <property type="protein sequence ID" value="MCM3715228.1"/>
    <property type="molecule type" value="Genomic_DNA"/>
</dbReference>
<reference evidence="11" key="1">
    <citation type="submission" date="2022-05" db="EMBL/GenBank/DDBJ databases">
        <title>Comparative Genomics of Spacecraft Associated Microbes.</title>
        <authorList>
            <person name="Tran M.T."/>
            <person name="Wright A."/>
            <person name="Seuylemezian A."/>
            <person name="Eisen J."/>
            <person name="Coil D."/>
        </authorList>
    </citation>
    <scope>NUCLEOTIDE SEQUENCE</scope>
    <source>
        <strain evidence="11">214.1.1</strain>
    </source>
</reference>
<dbReference type="GO" id="GO:0005886">
    <property type="term" value="C:plasma membrane"/>
    <property type="evidence" value="ECO:0007669"/>
    <property type="project" value="UniProtKB-SubCell"/>
</dbReference>
<comment type="caution">
    <text evidence="11">The sequence shown here is derived from an EMBL/GenBank/DDBJ whole genome shotgun (WGS) entry which is preliminary data.</text>
</comment>
<comment type="similarity">
    <text evidence="8">Belongs to the TRAP transporter small permease family.</text>
</comment>
<feature type="transmembrane region" description="Helical" evidence="9">
    <location>
        <begin position="12"/>
        <end position="31"/>
    </location>
</feature>
<accession>A0A9X2DTU1</accession>
<evidence type="ECO:0000256" key="4">
    <source>
        <dbReference type="ARBA" id="ARBA00022519"/>
    </source>
</evidence>
<evidence type="ECO:0000256" key="2">
    <source>
        <dbReference type="ARBA" id="ARBA00022448"/>
    </source>
</evidence>
<dbReference type="Pfam" id="PF04290">
    <property type="entry name" value="DctQ"/>
    <property type="match status" value="1"/>
</dbReference>
<dbReference type="Proteomes" id="UP001139179">
    <property type="component" value="Unassembled WGS sequence"/>
</dbReference>
<evidence type="ECO:0000256" key="1">
    <source>
        <dbReference type="ARBA" id="ARBA00004429"/>
    </source>
</evidence>
<evidence type="ECO:0000256" key="9">
    <source>
        <dbReference type="SAM" id="Phobius"/>
    </source>
</evidence>
<evidence type="ECO:0000313" key="11">
    <source>
        <dbReference type="EMBL" id="MCM3715228.1"/>
    </source>
</evidence>
<dbReference type="GO" id="GO:0015740">
    <property type="term" value="P:C4-dicarboxylate transport"/>
    <property type="evidence" value="ECO:0007669"/>
    <property type="project" value="TreeGrafter"/>
</dbReference>
<comment type="subcellular location">
    <subcellularLocation>
        <location evidence="1">Cell inner membrane</location>
        <topology evidence="1">Multi-pass membrane protein</topology>
    </subcellularLocation>
</comment>
<keyword evidence="4" id="KW-0997">Cell inner membrane</keyword>
<evidence type="ECO:0000256" key="5">
    <source>
        <dbReference type="ARBA" id="ARBA00022692"/>
    </source>
</evidence>